<keyword evidence="4" id="KW-1185">Reference proteome</keyword>
<comment type="caution">
    <text evidence="3">The sequence shown here is derived from an EMBL/GenBank/DDBJ whole genome shotgun (WGS) entry which is preliminary data.</text>
</comment>
<reference evidence="3 4" key="1">
    <citation type="submission" date="2022-06" db="EMBL/GenBank/DDBJ databases">
        <title>New Species of the Genus Actinoplanes, ActinopZanes ferrugineus.</title>
        <authorList>
            <person name="Ding P."/>
        </authorList>
    </citation>
    <scope>NUCLEOTIDE SEQUENCE [LARGE SCALE GENOMIC DNA]</scope>
    <source>
        <strain evidence="3 4">TRM88003</strain>
    </source>
</reference>
<proteinExistence type="predicted"/>
<dbReference type="InterPro" id="IPR007076">
    <property type="entry name" value="TfoX_N"/>
</dbReference>
<sequence>MAYDETLAQRLRDKLTDPAVTQRKMFGGLAFFTNGNMTVGVADDELIVRLGPEGVAAALERPGVRPFESGGRFMRGWILVAGDRLDDPELDRWLTEAYDHVSTLPPKENAVPAKRKPKKAPPR</sequence>
<feature type="domain" description="TfoX N-terminal" evidence="2">
    <location>
        <begin position="19"/>
        <end position="100"/>
    </location>
</feature>
<feature type="compositionally biased region" description="Basic residues" evidence="1">
    <location>
        <begin position="113"/>
        <end position="123"/>
    </location>
</feature>
<accession>A0ABT1E1P4</accession>
<dbReference type="RefSeq" id="WP_253243024.1">
    <property type="nucleotide sequence ID" value="NZ_JAMYJR010000052.1"/>
</dbReference>
<evidence type="ECO:0000256" key="1">
    <source>
        <dbReference type="SAM" id="MobiDB-lite"/>
    </source>
</evidence>
<evidence type="ECO:0000313" key="4">
    <source>
        <dbReference type="Proteomes" id="UP001523369"/>
    </source>
</evidence>
<feature type="region of interest" description="Disordered" evidence="1">
    <location>
        <begin position="104"/>
        <end position="123"/>
    </location>
</feature>
<organism evidence="3 4">
    <name type="scientific">Paractinoplanes aksuensis</name>
    <dbReference type="NCBI Taxonomy" id="2939490"/>
    <lineage>
        <taxon>Bacteria</taxon>
        <taxon>Bacillati</taxon>
        <taxon>Actinomycetota</taxon>
        <taxon>Actinomycetes</taxon>
        <taxon>Micromonosporales</taxon>
        <taxon>Micromonosporaceae</taxon>
        <taxon>Paractinoplanes</taxon>
    </lineage>
</organism>
<dbReference type="EMBL" id="JAMYJR010000052">
    <property type="protein sequence ID" value="MCO8277013.1"/>
    <property type="molecule type" value="Genomic_DNA"/>
</dbReference>
<dbReference type="SUPFAM" id="SSF159894">
    <property type="entry name" value="YgaC/TfoX-N like"/>
    <property type="match status" value="1"/>
</dbReference>
<dbReference type="Proteomes" id="UP001523369">
    <property type="component" value="Unassembled WGS sequence"/>
</dbReference>
<dbReference type="Pfam" id="PF04993">
    <property type="entry name" value="TfoX_N"/>
    <property type="match status" value="1"/>
</dbReference>
<protein>
    <submittedName>
        <fullName evidence="3">TfoX/Sxy family protein</fullName>
    </submittedName>
</protein>
<evidence type="ECO:0000259" key="2">
    <source>
        <dbReference type="Pfam" id="PF04993"/>
    </source>
</evidence>
<name>A0ABT1E1P4_9ACTN</name>
<dbReference type="Gene3D" id="3.30.1460.30">
    <property type="entry name" value="YgaC/TfoX-N like chaperone"/>
    <property type="match status" value="1"/>
</dbReference>
<evidence type="ECO:0000313" key="3">
    <source>
        <dbReference type="EMBL" id="MCO8277013.1"/>
    </source>
</evidence>
<gene>
    <name evidence="3" type="ORF">M1L60_41190</name>
</gene>